<dbReference type="CDD" id="cd07067">
    <property type="entry name" value="HP_PGM_like"/>
    <property type="match status" value="1"/>
</dbReference>
<dbReference type="SMART" id="SM00855">
    <property type="entry name" value="PGAM"/>
    <property type="match status" value="1"/>
</dbReference>
<evidence type="ECO:0000313" key="4">
    <source>
        <dbReference type="Proteomes" id="UP001327027"/>
    </source>
</evidence>
<dbReference type="InterPro" id="IPR051695">
    <property type="entry name" value="Phosphoglycerate_Mutase"/>
</dbReference>
<reference evidence="3 4" key="1">
    <citation type="journal article" date="2013" name="Int. J. Syst. Evol. Microbiol.">
        <title>Aquimarina gracilis sp. nov., isolated from the gut microflora of a mussel, Mytilus coruscus, and emended description of Aquimarina spongiae.</title>
        <authorList>
            <person name="Park S.C."/>
            <person name="Choe H.N."/>
            <person name="Baik K.S."/>
            <person name="Seong C.N."/>
        </authorList>
    </citation>
    <scope>NUCLEOTIDE SEQUENCE [LARGE SCALE GENOMIC DNA]</scope>
    <source>
        <strain evidence="3 4">PSC32</strain>
    </source>
</reference>
<evidence type="ECO:0000256" key="2">
    <source>
        <dbReference type="NCBIfam" id="TIGR03162"/>
    </source>
</evidence>
<evidence type="ECO:0000313" key="3">
    <source>
        <dbReference type="EMBL" id="MEB3345885.1"/>
    </source>
</evidence>
<dbReference type="SUPFAM" id="SSF53254">
    <property type="entry name" value="Phosphoglycerate mutase-like"/>
    <property type="match status" value="1"/>
</dbReference>
<evidence type="ECO:0000256" key="1">
    <source>
        <dbReference type="ARBA" id="ARBA00022801"/>
    </source>
</evidence>
<proteinExistence type="predicted"/>
<dbReference type="InterPro" id="IPR013078">
    <property type="entry name" value="His_Pase_superF_clade-1"/>
</dbReference>
<dbReference type="InterPro" id="IPR017578">
    <property type="entry name" value="Ribazole_CobC"/>
</dbReference>
<dbReference type="EMBL" id="JAYKLX010000004">
    <property type="protein sequence ID" value="MEB3345885.1"/>
    <property type="molecule type" value="Genomic_DNA"/>
</dbReference>
<dbReference type="PANTHER" id="PTHR46517">
    <property type="entry name" value="FRUCTOSE-2,6-BISPHOSPHATASE TIGAR"/>
    <property type="match status" value="1"/>
</dbReference>
<dbReference type="NCBIfam" id="TIGR03162">
    <property type="entry name" value="ribazole_cobC"/>
    <property type="match status" value="1"/>
</dbReference>
<name>A0ABU5ZV00_9FLAO</name>
<accession>A0ABU5ZV00</accession>
<organism evidence="3 4">
    <name type="scientific">Aquimarina gracilis</name>
    <dbReference type="NCBI Taxonomy" id="874422"/>
    <lineage>
        <taxon>Bacteria</taxon>
        <taxon>Pseudomonadati</taxon>
        <taxon>Bacteroidota</taxon>
        <taxon>Flavobacteriia</taxon>
        <taxon>Flavobacteriales</taxon>
        <taxon>Flavobacteriaceae</taxon>
        <taxon>Aquimarina</taxon>
    </lineage>
</organism>
<dbReference type="Gene3D" id="3.40.50.1240">
    <property type="entry name" value="Phosphoglycerate mutase-like"/>
    <property type="match status" value="1"/>
</dbReference>
<dbReference type="Proteomes" id="UP001327027">
    <property type="component" value="Unassembled WGS sequence"/>
</dbReference>
<dbReference type="EC" id="3.1.3.73" evidence="2"/>
<gene>
    <name evidence="3" type="primary">cobC</name>
    <name evidence="3" type="ORF">U6A24_10450</name>
</gene>
<keyword evidence="4" id="KW-1185">Reference proteome</keyword>
<comment type="caution">
    <text evidence="3">The sequence shown here is derived from an EMBL/GenBank/DDBJ whole genome shotgun (WGS) entry which is preliminary data.</text>
</comment>
<sequence>MEIYLVRHTTPNIEKGICYGQSDLGVTSTFPSEVKEIHQQIPLQEVSKVYSSPLQRCKLLAKTFSEKITFDDRLKELNFGDWELRPWDEIHSKVLDPWMNDFVNVQVPNGESYIMLQKRALEFFFSLDHASNEKNIIVSHAGIIRSIVSHIQNIDLKNSFTIKLEYGHVITIKTTKDQFTITTGLNLS</sequence>
<dbReference type="PANTHER" id="PTHR46517:SF1">
    <property type="entry name" value="FRUCTOSE-2,6-BISPHOSPHATASE TIGAR"/>
    <property type="match status" value="1"/>
</dbReference>
<keyword evidence="1" id="KW-0378">Hydrolase</keyword>
<dbReference type="RefSeq" id="WP_324179913.1">
    <property type="nucleotide sequence ID" value="NZ_BAABAW010000007.1"/>
</dbReference>
<protein>
    <recommendedName>
        <fullName evidence="2">Alpha-ribazole phosphatase</fullName>
        <ecNumber evidence="2">3.1.3.73</ecNumber>
    </recommendedName>
</protein>
<dbReference type="Pfam" id="PF00300">
    <property type="entry name" value="His_Phos_1"/>
    <property type="match status" value="1"/>
</dbReference>
<dbReference type="InterPro" id="IPR029033">
    <property type="entry name" value="His_PPase_superfam"/>
</dbReference>